<evidence type="ECO:0000256" key="8">
    <source>
        <dbReference type="ARBA" id="ARBA00022989"/>
    </source>
</evidence>
<comment type="caution">
    <text evidence="14">The sequence shown here is derived from an EMBL/GenBank/DDBJ whole genome shotgun (WGS) entry which is preliminary data.</text>
</comment>
<sequence length="121" mass="12356">MFTILLVLLIVVAILMIGLILLQKSEGSGMSGSAAASMFGGALTGAAAGNFLTRATAWLATIFFVLCALLALVSAKSNVATQQSGLRDELTQPQPSDAQPEIPVPGTDPEPVSSEPGTAQN</sequence>
<dbReference type="EMBL" id="JADINC010000022">
    <property type="protein sequence ID" value="MBO8425077.1"/>
    <property type="molecule type" value="Genomic_DNA"/>
</dbReference>
<feature type="region of interest" description="Disordered" evidence="13">
    <location>
        <begin position="83"/>
        <end position="121"/>
    </location>
</feature>
<dbReference type="InterPro" id="IPR004692">
    <property type="entry name" value="SecG"/>
</dbReference>
<evidence type="ECO:0000256" key="5">
    <source>
        <dbReference type="ARBA" id="ARBA00022475"/>
    </source>
</evidence>
<dbReference type="GO" id="GO:0009306">
    <property type="term" value="P:protein secretion"/>
    <property type="evidence" value="ECO:0007669"/>
    <property type="project" value="UniProtKB-UniRule"/>
</dbReference>
<dbReference type="GO" id="GO:0005886">
    <property type="term" value="C:plasma membrane"/>
    <property type="evidence" value="ECO:0007669"/>
    <property type="project" value="UniProtKB-SubCell"/>
</dbReference>
<keyword evidence="9 12" id="KW-0811">Translocation</keyword>
<keyword evidence="7 12" id="KW-0653">Protein transport</keyword>
<evidence type="ECO:0000256" key="4">
    <source>
        <dbReference type="ARBA" id="ARBA00022448"/>
    </source>
</evidence>
<evidence type="ECO:0000256" key="3">
    <source>
        <dbReference type="ARBA" id="ARBA00017876"/>
    </source>
</evidence>
<evidence type="ECO:0000256" key="11">
    <source>
        <dbReference type="ARBA" id="ARBA00025182"/>
    </source>
</evidence>
<feature type="transmembrane region" description="Helical" evidence="12">
    <location>
        <begin position="51"/>
        <end position="73"/>
    </location>
</feature>
<keyword evidence="6 12" id="KW-0812">Transmembrane</keyword>
<evidence type="ECO:0000256" key="9">
    <source>
        <dbReference type="ARBA" id="ARBA00023010"/>
    </source>
</evidence>
<dbReference type="PRINTS" id="PR01651">
    <property type="entry name" value="SECGEXPORT"/>
</dbReference>
<comment type="similarity">
    <text evidence="2 12">Belongs to the SecG family.</text>
</comment>
<dbReference type="PANTHER" id="PTHR34182:SF1">
    <property type="entry name" value="PROTEIN-EXPORT MEMBRANE PROTEIN SECG"/>
    <property type="match status" value="1"/>
</dbReference>
<proteinExistence type="inferred from homology"/>
<keyword evidence="5 12" id="KW-1003">Cell membrane</keyword>
<gene>
    <name evidence="14" type="primary">secG</name>
    <name evidence="14" type="ORF">IAC69_01205</name>
</gene>
<organism evidence="14 15">
    <name type="scientific">Candidatus Enterousia avistercoris</name>
    <dbReference type="NCBI Taxonomy" id="2840788"/>
    <lineage>
        <taxon>Bacteria</taxon>
        <taxon>Pseudomonadati</taxon>
        <taxon>Pseudomonadota</taxon>
        <taxon>Alphaproteobacteria</taxon>
        <taxon>Candidatus Enterousia</taxon>
    </lineage>
</organism>
<evidence type="ECO:0000256" key="13">
    <source>
        <dbReference type="SAM" id="MobiDB-lite"/>
    </source>
</evidence>
<reference evidence="14" key="1">
    <citation type="submission" date="2020-10" db="EMBL/GenBank/DDBJ databases">
        <authorList>
            <person name="Gilroy R."/>
        </authorList>
    </citation>
    <scope>NUCLEOTIDE SEQUENCE</scope>
    <source>
        <strain evidence="14">8207</strain>
    </source>
</reference>
<keyword evidence="10 12" id="KW-0472">Membrane</keyword>
<name>A0A9D9GUK8_9PROT</name>
<dbReference type="GO" id="GO:0065002">
    <property type="term" value="P:intracellular protein transmembrane transport"/>
    <property type="evidence" value="ECO:0007669"/>
    <property type="project" value="TreeGrafter"/>
</dbReference>
<comment type="caution">
    <text evidence="12">Lacks conserved residue(s) required for the propagation of feature annotation.</text>
</comment>
<dbReference type="GO" id="GO:0015450">
    <property type="term" value="F:protein-transporting ATPase activity"/>
    <property type="evidence" value="ECO:0007669"/>
    <property type="project" value="UniProtKB-UniRule"/>
</dbReference>
<dbReference type="AlphaFoldDB" id="A0A9D9GUK8"/>
<keyword evidence="8 12" id="KW-1133">Transmembrane helix</keyword>
<protein>
    <recommendedName>
        <fullName evidence="3 12">Protein-export membrane protein SecG</fullName>
    </recommendedName>
</protein>
<comment type="function">
    <text evidence="11 12">Involved in protein export. Participates in an early event of protein translocation.</text>
</comment>
<evidence type="ECO:0000256" key="10">
    <source>
        <dbReference type="ARBA" id="ARBA00023136"/>
    </source>
</evidence>
<accession>A0A9D9GUK8</accession>
<dbReference type="GO" id="GO:0043952">
    <property type="term" value="P:protein transport by the Sec complex"/>
    <property type="evidence" value="ECO:0007669"/>
    <property type="project" value="TreeGrafter"/>
</dbReference>
<dbReference type="NCBIfam" id="TIGR00810">
    <property type="entry name" value="secG"/>
    <property type="match status" value="1"/>
</dbReference>
<evidence type="ECO:0000256" key="2">
    <source>
        <dbReference type="ARBA" id="ARBA00008445"/>
    </source>
</evidence>
<evidence type="ECO:0000313" key="15">
    <source>
        <dbReference type="Proteomes" id="UP000823630"/>
    </source>
</evidence>
<keyword evidence="4 12" id="KW-0813">Transport</keyword>
<dbReference type="PANTHER" id="PTHR34182">
    <property type="entry name" value="PROTEIN-EXPORT MEMBRANE PROTEIN SECG"/>
    <property type="match status" value="1"/>
</dbReference>
<evidence type="ECO:0000256" key="7">
    <source>
        <dbReference type="ARBA" id="ARBA00022927"/>
    </source>
</evidence>
<evidence type="ECO:0000313" key="14">
    <source>
        <dbReference type="EMBL" id="MBO8425077.1"/>
    </source>
</evidence>
<evidence type="ECO:0000256" key="12">
    <source>
        <dbReference type="RuleBase" id="RU365087"/>
    </source>
</evidence>
<evidence type="ECO:0000256" key="6">
    <source>
        <dbReference type="ARBA" id="ARBA00022692"/>
    </source>
</evidence>
<feature type="compositionally biased region" description="Polar residues" evidence="13">
    <location>
        <begin position="83"/>
        <end position="97"/>
    </location>
</feature>
<comment type="subcellular location">
    <subcellularLocation>
        <location evidence="1 12">Cell membrane</location>
        <topology evidence="1 12">Multi-pass membrane protein</topology>
    </subcellularLocation>
</comment>
<dbReference type="Proteomes" id="UP000823630">
    <property type="component" value="Unassembled WGS sequence"/>
</dbReference>
<evidence type="ECO:0000256" key="1">
    <source>
        <dbReference type="ARBA" id="ARBA00004651"/>
    </source>
</evidence>
<reference evidence="14" key="2">
    <citation type="journal article" date="2021" name="PeerJ">
        <title>Extensive microbial diversity within the chicken gut microbiome revealed by metagenomics and culture.</title>
        <authorList>
            <person name="Gilroy R."/>
            <person name="Ravi A."/>
            <person name="Getino M."/>
            <person name="Pursley I."/>
            <person name="Horton D.L."/>
            <person name="Alikhan N.F."/>
            <person name="Baker D."/>
            <person name="Gharbi K."/>
            <person name="Hall N."/>
            <person name="Watson M."/>
            <person name="Adriaenssens E.M."/>
            <person name="Foster-Nyarko E."/>
            <person name="Jarju S."/>
            <person name="Secka A."/>
            <person name="Antonio M."/>
            <person name="Oren A."/>
            <person name="Chaudhuri R.R."/>
            <person name="La Ragione R."/>
            <person name="Hildebrand F."/>
            <person name="Pallen M.J."/>
        </authorList>
    </citation>
    <scope>NUCLEOTIDE SEQUENCE</scope>
    <source>
        <strain evidence="14">8207</strain>
    </source>
</reference>
<dbReference type="Pfam" id="PF03840">
    <property type="entry name" value="SecG"/>
    <property type="match status" value="1"/>
</dbReference>